<proteinExistence type="predicted"/>
<sequence>MQQSDKVCVASRYIPFKKYHIAELSDLSPEAIKSAARTARKKYNDREELKQSTALNFISKKLGATGGFAGYSKLYQSEIKPFMDQYGLKHREDLIKPRCEWCPSVNISPAQIADQLFLGHGKQVTRLFTGYDVDWAGIDAAFYKKQQRSSFMNISNPIHRFDLVEQCNSLIREHPFEEDWYPEHPANEVIQMIRVHLISDSRSTLAGTYFPENEFTSERVLALYCDNTYALELHREDRDRLLRNLEVFRKWMAAVPMGWVDVLRFNDNLIFLRGADGAYDFLIRKAKDRPFVHQVGENLKQKHTPKSNDAYHYNRWLYFEYDGWKEMDAHKAEELHYAKGGTAKDYPQDALKQYLIDQGVYTSPEKTASPSDAYQQPTEDFHRLTLGGRGVYVSDLISIDQFSEFMKDPQCDYRLEREEVKNVECWKSPNQNSSDLPASVTWCDANAYAAWVSQKCGLPVRLLKESEYYEMYKQAANPYQFKGWLYAPHCDIGPGLEGWIAENSHLSEYELTWNSTFRCEQVQHPGGVTICRNYRFGEWINERGCVVNTAFLGSLVYPELSAQRAYWSETLTGEYKLMRIGFRLCYLADAE</sequence>
<dbReference type="Gene3D" id="3.90.1580.10">
    <property type="entry name" value="paralog of FGE (formylglycine-generating enzyme)"/>
    <property type="match status" value="1"/>
</dbReference>
<evidence type="ECO:0000259" key="1">
    <source>
        <dbReference type="Pfam" id="PF03781"/>
    </source>
</evidence>
<organism evidence="2 3">
    <name type="scientific">Thalassobacterium maritimum</name>
    <dbReference type="NCBI Taxonomy" id="3041265"/>
    <lineage>
        <taxon>Bacteria</taxon>
        <taxon>Pseudomonadati</taxon>
        <taxon>Verrucomicrobiota</taxon>
        <taxon>Opitutia</taxon>
        <taxon>Puniceicoccales</taxon>
        <taxon>Coraliomargaritaceae</taxon>
        <taxon>Thalassobacterium</taxon>
    </lineage>
</organism>
<feature type="domain" description="Sulfatase-modifying factor enzyme-like" evidence="1">
    <location>
        <begin position="398"/>
        <end position="468"/>
    </location>
</feature>
<evidence type="ECO:0000313" key="2">
    <source>
        <dbReference type="EMBL" id="MDQ8206858.1"/>
    </source>
</evidence>
<comment type="caution">
    <text evidence="2">The sequence shown here is derived from an EMBL/GenBank/DDBJ whole genome shotgun (WGS) entry which is preliminary data.</text>
</comment>
<accession>A0ABU1ARS1</accession>
<name>A0ABU1ARS1_9BACT</name>
<protein>
    <submittedName>
        <fullName evidence="2">SUMF1/EgtB/PvdO family nonheme iron enzyme</fullName>
    </submittedName>
</protein>
<reference evidence="2 3" key="1">
    <citation type="submission" date="2023-04" db="EMBL/GenBank/DDBJ databases">
        <title>A novel bacteria isolated from coastal sediment.</title>
        <authorList>
            <person name="Liu X.-J."/>
            <person name="Du Z.-J."/>
        </authorList>
    </citation>
    <scope>NUCLEOTIDE SEQUENCE [LARGE SCALE GENOMIC DNA]</scope>
    <source>
        <strain evidence="2 3">SDUM461003</strain>
    </source>
</reference>
<dbReference type="EMBL" id="JARXHW010000008">
    <property type="protein sequence ID" value="MDQ8206858.1"/>
    <property type="molecule type" value="Genomic_DNA"/>
</dbReference>
<keyword evidence="3" id="KW-1185">Reference proteome</keyword>
<dbReference type="InterPro" id="IPR042095">
    <property type="entry name" value="SUMF_sf"/>
</dbReference>
<evidence type="ECO:0000313" key="3">
    <source>
        <dbReference type="Proteomes" id="UP001225316"/>
    </source>
</evidence>
<dbReference type="RefSeq" id="WP_308948989.1">
    <property type="nucleotide sequence ID" value="NZ_JARXHW010000008.1"/>
</dbReference>
<dbReference type="InterPro" id="IPR005532">
    <property type="entry name" value="SUMF_dom"/>
</dbReference>
<dbReference type="Proteomes" id="UP001225316">
    <property type="component" value="Unassembled WGS sequence"/>
</dbReference>
<dbReference type="Pfam" id="PF03781">
    <property type="entry name" value="FGE-sulfatase"/>
    <property type="match status" value="1"/>
</dbReference>
<dbReference type="SUPFAM" id="SSF56436">
    <property type="entry name" value="C-type lectin-like"/>
    <property type="match status" value="1"/>
</dbReference>
<dbReference type="InterPro" id="IPR016187">
    <property type="entry name" value="CTDL_fold"/>
</dbReference>
<gene>
    <name evidence="2" type="ORF">QEH52_05020</name>
</gene>